<evidence type="ECO:0000313" key="3">
    <source>
        <dbReference type="Proteomes" id="UP001165122"/>
    </source>
</evidence>
<gene>
    <name evidence="2" type="ORF">TrLO_g6911</name>
</gene>
<name>A0A9W7F0B6_9STRA</name>
<evidence type="ECO:0000313" key="2">
    <source>
        <dbReference type="EMBL" id="GMH98989.1"/>
    </source>
</evidence>
<dbReference type="AlphaFoldDB" id="A0A9W7F0B6"/>
<keyword evidence="3" id="KW-1185">Reference proteome</keyword>
<proteinExistence type="predicted"/>
<sequence length="204" mass="22444">MQTMPDNLSVGPSVTTSMQSIDAISGGPRTLPLTITFAGSASQLDFLSSLDCEKLTHSSQTNCASVIVQLKGVRPSSLACKYISDLKEPESATMESAKEFFNRYSSPAFDGDFTRGVICYDGGGWSAQSENRFQRLQQSLTELQMENWKKKINGGGGTPVNLRRVSSPQEAVEVLESEVKKRRGQSGGKKWTYFQSKQRQQIQS</sequence>
<reference evidence="3" key="1">
    <citation type="journal article" date="2023" name="Commun. Biol.">
        <title>Genome analysis of Parmales, the sister group of diatoms, reveals the evolutionary specialization of diatoms from phago-mixotrophs to photoautotrophs.</title>
        <authorList>
            <person name="Ban H."/>
            <person name="Sato S."/>
            <person name="Yoshikawa S."/>
            <person name="Yamada K."/>
            <person name="Nakamura Y."/>
            <person name="Ichinomiya M."/>
            <person name="Sato N."/>
            <person name="Blanc-Mathieu R."/>
            <person name="Endo H."/>
            <person name="Kuwata A."/>
            <person name="Ogata H."/>
        </authorList>
    </citation>
    <scope>NUCLEOTIDE SEQUENCE [LARGE SCALE GENOMIC DNA]</scope>
    <source>
        <strain evidence="3">NIES 3700</strain>
    </source>
</reference>
<comment type="caution">
    <text evidence="2">The sequence shown here is derived from an EMBL/GenBank/DDBJ whole genome shotgun (WGS) entry which is preliminary data.</text>
</comment>
<dbReference type="OrthoDB" id="10328535at2759"/>
<dbReference type="EMBL" id="BRXW01000002">
    <property type="protein sequence ID" value="GMH98989.1"/>
    <property type="molecule type" value="Genomic_DNA"/>
</dbReference>
<protein>
    <submittedName>
        <fullName evidence="2">Uncharacterized protein</fullName>
    </submittedName>
</protein>
<accession>A0A9W7F0B6</accession>
<evidence type="ECO:0000256" key="1">
    <source>
        <dbReference type="SAM" id="MobiDB-lite"/>
    </source>
</evidence>
<feature type="compositionally biased region" description="Polar residues" evidence="1">
    <location>
        <begin position="193"/>
        <end position="204"/>
    </location>
</feature>
<organism evidence="2 3">
    <name type="scientific">Triparma laevis f. longispina</name>
    <dbReference type="NCBI Taxonomy" id="1714387"/>
    <lineage>
        <taxon>Eukaryota</taxon>
        <taxon>Sar</taxon>
        <taxon>Stramenopiles</taxon>
        <taxon>Ochrophyta</taxon>
        <taxon>Bolidophyceae</taxon>
        <taxon>Parmales</taxon>
        <taxon>Triparmaceae</taxon>
        <taxon>Triparma</taxon>
    </lineage>
</organism>
<feature type="region of interest" description="Disordered" evidence="1">
    <location>
        <begin position="177"/>
        <end position="204"/>
    </location>
</feature>
<dbReference type="Proteomes" id="UP001165122">
    <property type="component" value="Unassembled WGS sequence"/>
</dbReference>